<gene>
    <name evidence="1" type="ORF">ENV62_04330</name>
</gene>
<sequence>MEQLWGEDPRIPWAQPISKAEKNLETQLGLYRWLGVSSFPRITNEEKVDFYNIQEKSRGYKDYIKKEFAKINECPISIFINEINYVAINHIKKDKTQYLLILLMNNWDTYYENYCKTYASYRPYRCINNRDISLDNLWWYLVKNELKVPLLNKHDTGAPLSQCWLPDQQTERILGNFLPIIDLQAFPDIYREDIEDWLRSSVKLRQGLKQLELQEWQAILASLPERYPSKRCQED</sequence>
<accession>A0A7C3WLD2</accession>
<reference evidence="1" key="1">
    <citation type="journal article" date="2020" name="mSystems">
        <title>Genome- and Community-Level Interaction Insights into Carbon Utilization and Element Cycling Functions of Hydrothermarchaeota in Hydrothermal Sediment.</title>
        <authorList>
            <person name="Zhou Z."/>
            <person name="Liu Y."/>
            <person name="Xu W."/>
            <person name="Pan J."/>
            <person name="Luo Z.H."/>
            <person name="Li M."/>
        </authorList>
    </citation>
    <scope>NUCLEOTIDE SEQUENCE [LARGE SCALE GENOMIC DNA]</scope>
    <source>
        <strain evidence="1">SpSt-776</strain>
    </source>
</reference>
<evidence type="ECO:0000313" key="1">
    <source>
        <dbReference type="EMBL" id="HGB14453.1"/>
    </source>
</evidence>
<comment type="caution">
    <text evidence="1">The sequence shown here is derived from an EMBL/GenBank/DDBJ whole genome shotgun (WGS) entry which is preliminary data.</text>
</comment>
<proteinExistence type="predicted"/>
<dbReference type="EMBL" id="DTHB01000030">
    <property type="protein sequence ID" value="HGB14453.1"/>
    <property type="molecule type" value="Genomic_DNA"/>
</dbReference>
<dbReference type="AlphaFoldDB" id="A0A7C3WLD2"/>
<organism evidence="1">
    <name type="scientific">Desulfobacca acetoxidans</name>
    <dbReference type="NCBI Taxonomy" id="60893"/>
    <lineage>
        <taxon>Bacteria</taxon>
        <taxon>Pseudomonadati</taxon>
        <taxon>Thermodesulfobacteriota</taxon>
        <taxon>Desulfobaccia</taxon>
        <taxon>Desulfobaccales</taxon>
        <taxon>Desulfobaccaceae</taxon>
        <taxon>Desulfobacca</taxon>
    </lineage>
</organism>
<name>A0A7C3WLD2_9BACT</name>
<protein>
    <submittedName>
        <fullName evidence="1">Uncharacterized protein</fullName>
    </submittedName>
</protein>